<keyword evidence="6" id="KW-1185">Reference proteome</keyword>
<dbReference type="EMBL" id="JAHOPB010000001">
    <property type="protein sequence ID" value="MBU8874037.1"/>
    <property type="molecule type" value="Genomic_DNA"/>
</dbReference>
<evidence type="ECO:0000313" key="6">
    <source>
        <dbReference type="Proteomes" id="UP000727907"/>
    </source>
</evidence>
<dbReference type="RefSeq" id="WP_216958874.1">
    <property type="nucleotide sequence ID" value="NZ_JAHOPB010000001.1"/>
</dbReference>
<name>A0ABS6IJY0_9HYPH</name>
<dbReference type="InterPro" id="IPR018189">
    <property type="entry name" value="Phosphoglucose_isomerase_CS"/>
</dbReference>
<dbReference type="CDD" id="cd05015">
    <property type="entry name" value="SIS_PGI_1"/>
    <property type="match status" value="1"/>
</dbReference>
<reference evidence="5 6" key="1">
    <citation type="submission" date="2021-06" db="EMBL/GenBank/DDBJ databases">
        <authorList>
            <person name="Lee D.H."/>
        </authorList>
    </citation>
    <scope>NUCLEOTIDE SEQUENCE [LARGE SCALE GENOMIC DNA]</scope>
    <source>
        <strain evidence="5 6">MMS21-HV4-11</strain>
    </source>
</reference>
<organism evidence="5 6">
    <name type="scientific">Reyranella humidisoli</name>
    <dbReference type="NCBI Taxonomy" id="2849149"/>
    <lineage>
        <taxon>Bacteria</taxon>
        <taxon>Pseudomonadati</taxon>
        <taxon>Pseudomonadota</taxon>
        <taxon>Alphaproteobacteria</taxon>
        <taxon>Hyphomicrobiales</taxon>
        <taxon>Reyranellaceae</taxon>
        <taxon>Reyranella</taxon>
    </lineage>
</organism>
<dbReference type="PANTHER" id="PTHR11469">
    <property type="entry name" value="GLUCOSE-6-PHOSPHATE ISOMERASE"/>
    <property type="match status" value="1"/>
</dbReference>
<comment type="catalytic activity">
    <reaction evidence="4">
        <text>alpha-D-glucose 6-phosphate = beta-D-fructose 6-phosphate</text>
        <dbReference type="Rhea" id="RHEA:11816"/>
        <dbReference type="ChEBI" id="CHEBI:57634"/>
        <dbReference type="ChEBI" id="CHEBI:58225"/>
        <dbReference type="EC" id="5.3.1.9"/>
    </reaction>
</comment>
<comment type="pathway">
    <text evidence="1">Carbohydrate degradation; glycolysis; D-glyceraldehyde 3-phosphate and glycerone phosphate from D-glucose: step 2/4.</text>
</comment>
<comment type="similarity">
    <text evidence="2">Belongs to the GPI family.</text>
</comment>
<dbReference type="EC" id="5.3.1.9" evidence="3"/>
<sequence length="440" mass="46728">MFYSHVIDDALESKVGKSGLPQASLDRELARASAALDRFRQWKADGTLPLLSLPGARDDLALLKPHAERFARFEHVIVLGTGGSSLGGQTLVALKDLGFGPQGGRPKLWFMDNVDPSTFTELAARLPLARTGLIVISKSGTTAETLTQFLTLLPEFEAKVGKEKLAEHIVAITEPSDNALGRLAARIGCPILDHDPKVGGRFSVLSLVGLLPAMIAGLDVGAIREGAASVLDPVLEASDAKDLAPAVGAALSIGLAKERGIGTTVLMPYCDRLGYFGFWYRQLWAESLGKGGNGSTPVRAMGTVDQHSQLQLYLGGPADKMFTVLILDTAGKGTPIAPASLGGDKTLAYLENQSLGDLLLAEAEATAVTLVKNGRPTRIMRIATLDERVMGALMMHYMLETMFAAQLLGVDAFDQPAVEEGKILTRQYLAARVSSPGARS</sequence>
<dbReference type="InterPro" id="IPR035476">
    <property type="entry name" value="SIS_PGI_1"/>
</dbReference>
<protein>
    <recommendedName>
        <fullName evidence="3">glucose-6-phosphate isomerase</fullName>
        <ecNumber evidence="3">5.3.1.9</ecNumber>
    </recommendedName>
</protein>
<dbReference type="PROSITE" id="PS00174">
    <property type="entry name" value="P_GLUCOSE_ISOMERASE_2"/>
    <property type="match status" value="1"/>
</dbReference>
<dbReference type="CDD" id="cd05016">
    <property type="entry name" value="SIS_PGI_2"/>
    <property type="match status" value="1"/>
</dbReference>
<comment type="caution">
    <text evidence="5">The sequence shown here is derived from an EMBL/GenBank/DDBJ whole genome shotgun (WGS) entry which is preliminary data.</text>
</comment>
<evidence type="ECO:0000256" key="3">
    <source>
        <dbReference type="ARBA" id="ARBA00011952"/>
    </source>
</evidence>
<evidence type="ECO:0000256" key="1">
    <source>
        <dbReference type="ARBA" id="ARBA00004926"/>
    </source>
</evidence>
<dbReference type="GO" id="GO:0016853">
    <property type="term" value="F:isomerase activity"/>
    <property type="evidence" value="ECO:0007669"/>
    <property type="project" value="UniProtKB-KW"/>
</dbReference>
<gene>
    <name evidence="5" type="ORF">KQ910_09695</name>
</gene>
<dbReference type="PROSITE" id="PS51463">
    <property type="entry name" value="P_GLUCOSE_ISOMERASE_3"/>
    <property type="match status" value="1"/>
</dbReference>
<evidence type="ECO:0000256" key="4">
    <source>
        <dbReference type="ARBA" id="ARBA00029321"/>
    </source>
</evidence>
<dbReference type="Proteomes" id="UP000727907">
    <property type="component" value="Unassembled WGS sequence"/>
</dbReference>
<evidence type="ECO:0000256" key="2">
    <source>
        <dbReference type="ARBA" id="ARBA00006604"/>
    </source>
</evidence>
<dbReference type="InterPro" id="IPR001672">
    <property type="entry name" value="G6P_Isomerase"/>
</dbReference>
<proteinExistence type="inferred from homology"/>
<accession>A0ABS6IJY0</accession>
<evidence type="ECO:0000313" key="5">
    <source>
        <dbReference type="EMBL" id="MBU8874037.1"/>
    </source>
</evidence>
<keyword evidence="5" id="KW-0413">Isomerase</keyword>
<dbReference type="PANTHER" id="PTHR11469:SF1">
    <property type="entry name" value="GLUCOSE-6-PHOSPHATE ISOMERASE"/>
    <property type="match status" value="1"/>
</dbReference>
<dbReference type="InterPro" id="IPR035482">
    <property type="entry name" value="SIS_PGI_2"/>
</dbReference>
<dbReference type="Pfam" id="PF00342">
    <property type="entry name" value="PGI"/>
    <property type="match status" value="1"/>
</dbReference>